<protein>
    <submittedName>
        <fullName evidence="1">Uncharacterized protein</fullName>
    </submittedName>
</protein>
<keyword evidence="2" id="KW-1185">Reference proteome</keyword>
<reference evidence="1" key="1">
    <citation type="submission" date="2021-08" db="EMBL/GenBank/DDBJ databases">
        <title>Chromosome-Level Trichoderma cornu-damae using Hi-C Data.</title>
        <authorList>
            <person name="Kim C.S."/>
        </authorList>
    </citation>
    <scope>NUCLEOTIDE SEQUENCE</scope>
    <source>
        <strain evidence="1">KA19-0412C</strain>
    </source>
</reference>
<sequence length="1366" mass="146805">MCSSWSMNGVAKNGTSWLHSPELVRGSVRSHANRRGLLVGLQQGVDVLERLVVSRLVNHRQDAADGLAHGLVGVVYVGQEVLQDGLLVAEVPAGVGHDEFEQLDLGRLLEGGVGGYVEAERFQFVHNLVRPARVLGVEDEVEAGEPVLQVLRRQVVREDLEHHRRGELPDSAPHLGRVVAGPAQQRADDLRRRPVLVLVVAVAVHLHGELLDVLQRGGRPAVVHQIEDVHEEVDVVHAKPICAGVSRLLLEVLEALREPLPGQDLANLVAHRSLGVVVAIEARRAGAERGEALAPDQPPGVVRVHHVLGLLGGRLERLQELPGKLGIALLHGDLYLVPKVNLLLQQVIAVVVIVHGPHVNGGEERGEGGEVVVPQPRVRVVRPGRDKVYKLLRGDCVEAKAHVGRKNGAPGRDLPVRALRQPRQLQPEGRLGRLHLCPPLQDELVAGAYRRGHVVLIRPDRVHQRRVDQDGPLKGLAELDQRVDGRGPEVLYGGLVDAGRLYVEAHGLGGKSPIPDQRPHERREEEGIHGPLDPVVVVLLDAPFEAVEEDGDNQGLAADEHLEGRVLRALRDAADVRVRGEARLREVEQQALVQLALLPGRRVVLHAEHLVRLRPLDEQGPRVHLPQAFNLEGGDVALVQPQMPLQRVGRPLDADVGDPRPVGSVQRGEAVDVVLLVLGEERVRPRQQLAELLAQVVDALVHRVARAEQVAGLVPVLGAQLLVLGHLRERVVVVVHHGIVLGLVLLVDMHVGIAALSGSLARRPPRIEHGGHAAGDQANLLHQARDLVGPLLVLALPTHGRVVAQQELQLLGSRPGLRGEELDGELDLRRRRLVPLDGEVSGRGGPAPVGDIEAPPENVRLVQGMVDGAPAFLLHVLRDPEQLVLVAEDLAADVHNGHGQHGDVPDQGSVSGQIIRTAGAIGGRVVQVDLVPDVDHEHGDEHLERLLRVDLAEGVEDPGHGIARLVDDVRRNKRGDLFQGDVEEGVDDAVLRRAPADLVGVGQVLEQREDFAQERDDELAKAGSGRPQDVGLVLVGELGAVVDLDVLPLALHAIHLALHPLHGQGRVVDVALPAGQRDDGDAVRHGLDEVQGVLRLVEVVCVDAGERQGQQRGDVAAVPLELGHDVGNHLQAVEAGRGPVDLDQALEAGVEALQRPREDQVGLEVGQALQGVVVALRDAGALGEEAHEGDLLERGHETLLQGVVDLSPLRNVQLRTPLAVPPGHKGVRQEHDQLAEHAGPRALVGGVEEGVDGLHQPFQARHDGVLALAAGGRQGAHNQPGHHVGDRILFLILFKVHAGPRQVVQGRVGRVGLADRDLGQPQDCGEDEVGLGLCEDAVLREGDVGAVAVVPRYARKQVDEGHVDDL</sequence>
<gene>
    <name evidence="1" type="ORF">Trco_003247</name>
</gene>
<comment type="caution">
    <text evidence="1">The sequence shown here is derived from an EMBL/GenBank/DDBJ whole genome shotgun (WGS) entry which is preliminary data.</text>
</comment>
<proteinExistence type="predicted"/>
<dbReference type="Proteomes" id="UP000827724">
    <property type="component" value="Unassembled WGS sequence"/>
</dbReference>
<dbReference type="EMBL" id="JAIWOZ010000002">
    <property type="protein sequence ID" value="KAH6609901.1"/>
    <property type="molecule type" value="Genomic_DNA"/>
</dbReference>
<evidence type="ECO:0000313" key="2">
    <source>
        <dbReference type="Proteomes" id="UP000827724"/>
    </source>
</evidence>
<name>A0A9P8QRH2_9HYPO</name>
<accession>A0A9P8QRH2</accession>
<evidence type="ECO:0000313" key="1">
    <source>
        <dbReference type="EMBL" id="KAH6609901.1"/>
    </source>
</evidence>
<organism evidence="1 2">
    <name type="scientific">Trichoderma cornu-damae</name>
    <dbReference type="NCBI Taxonomy" id="654480"/>
    <lineage>
        <taxon>Eukaryota</taxon>
        <taxon>Fungi</taxon>
        <taxon>Dikarya</taxon>
        <taxon>Ascomycota</taxon>
        <taxon>Pezizomycotina</taxon>
        <taxon>Sordariomycetes</taxon>
        <taxon>Hypocreomycetidae</taxon>
        <taxon>Hypocreales</taxon>
        <taxon>Hypocreaceae</taxon>
        <taxon>Trichoderma</taxon>
    </lineage>
</organism>